<dbReference type="InterPro" id="IPR029479">
    <property type="entry name" value="Nitroreductase"/>
</dbReference>
<keyword evidence="3" id="KW-1185">Reference proteome</keyword>
<dbReference type="Gene3D" id="3.40.109.10">
    <property type="entry name" value="NADH Oxidase"/>
    <property type="match status" value="1"/>
</dbReference>
<evidence type="ECO:0000313" key="2">
    <source>
        <dbReference type="EMBL" id="ACS90752.1"/>
    </source>
</evidence>
<dbReference type="InterPro" id="IPR052544">
    <property type="entry name" value="Bacteriocin_Proc_Enz"/>
</dbReference>
<dbReference type="STRING" id="604354.TSIB_1701"/>
<accession>C6A557</accession>
<dbReference type="InterPro" id="IPR000415">
    <property type="entry name" value="Nitroreductase-like"/>
</dbReference>
<dbReference type="Proteomes" id="UP000009079">
    <property type="component" value="Chromosome"/>
</dbReference>
<organism evidence="2 3">
    <name type="scientific">Thermococcus sibiricus (strain DSM 12597 / MM 739)</name>
    <dbReference type="NCBI Taxonomy" id="604354"/>
    <lineage>
        <taxon>Archaea</taxon>
        <taxon>Methanobacteriati</taxon>
        <taxon>Methanobacteriota</taxon>
        <taxon>Thermococci</taxon>
        <taxon>Thermococcales</taxon>
        <taxon>Thermococcaceae</taxon>
        <taxon>Thermococcus</taxon>
    </lineage>
</organism>
<dbReference type="PANTHER" id="PTHR43745">
    <property type="entry name" value="NITROREDUCTASE MJ1384-RELATED"/>
    <property type="match status" value="1"/>
</dbReference>
<gene>
    <name evidence="2" type="ordered locus">TSIB_1701</name>
</gene>
<proteinExistence type="predicted"/>
<dbReference type="EMBL" id="CP001463">
    <property type="protein sequence ID" value="ACS90752.1"/>
    <property type="molecule type" value="Genomic_DNA"/>
</dbReference>
<sequence length="207" mass="23086">MKMHSLILGCAMRIELPSPRRKGEMSVEEAINLRKSIRRYKAEPLTLEQVSQILWAAYGINAHGKRTSPSAGACYPFEVYVAVSNVEGLEPGFYHYDGKNHALELIREGNLNGPLAKACLNQRHVEIAPINIIIVAHYERTTRRYGERGYRYVHIDAGHMGQNIYLQVTALGLGTVAVGAFRDKEVKKVIDVPGDPLYIFPVGVPES</sequence>
<evidence type="ECO:0000259" key="1">
    <source>
        <dbReference type="Pfam" id="PF00881"/>
    </source>
</evidence>
<dbReference type="eggNOG" id="arCOG00288">
    <property type="taxonomic scope" value="Archaea"/>
</dbReference>
<dbReference type="KEGG" id="tsi:TSIB_1701"/>
<feature type="domain" description="Nitroreductase" evidence="1">
    <location>
        <begin position="34"/>
        <end position="203"/>
    </location>
</feature>
<evidence type="ECO:0000313" key="3">
    <source>
        <dbReference type="Proteomes" id="UP000009079"/>
    </source>
</evidence>
<dbReference type="SUPFAM" id="SSF55469">
    <property type="entry name" value="FMN-dependent nitroreductase-like"/>
    <property type="match status" value="1"/>
</dbReference>
<reference evidence="2 3" key="1">
    <citation type="journal article" date="2009" name="Appl. Environ. Microbiol.">
        <title>Metabolic versatility and indigenous origin of the archaeon Thermococcus sibiricus, isolated from a siberian oil reservoir, as revealed by genome analysis.</title>
        <authorList>
            <person name="Mardanov A.V."/>
            <person name="Ravin N.V."/>
            <person name="Svetlitchnyi V.A."/>
            <person name="Beletsky A.V."/>
            <person name="Miroshnichenko M.L."/>
            <person name="Bonch-Osmolovskaya E.A."/>
            <person name="Skryabin K.G."/>
        </authorList>
    </citation>
    <scope>NUCLEOTIDE SEQUENCE [LARGE SCALE GENOMIC DNA]</scope>
    <source>
        <strain evidence="3">DSM 12597 / MM 739</strain>
    </source>
</reference>
<dbReference type="CDD" id="cd02142">
    <property type="entry name" value="McbC_SagB-like_oxidoreductase"/>
    <property type="match status" value="1"/>
</dbReference>
<dbReference type="NCBIfam" id="TIGR03605">
    <property type="entry name" value="antibiot_sagB"/>
    <property type="match status" value="1"/>
</dbReference>
<dbReference type="HOGENOM" id="CLU_059362_3_1_2"/>
<dbReference type="Pfam" id="PF00881">
    <property type="entry name" value="Nitroreductase"/>
    <property type="match status" value="1"/>
</dbReference>
<name>C6A557_THESM</name>
<dbReference type="PANTHER" id="PTHR43745:SF2">
    <property type="entry name" value="NITROREDUCTASE MJ1384-RELATED"/>
    <property type="match status" value="1"/>
</dbReference>
<protein>
    <submittedName>
        <fullName evidence="2">NAD(P)H-flavin oxidoreductase</fullName>
    </submittedName>
</protein>
<dbReference type="AlphaFoldDB" id="C6A557"/>
<dbReference type="GO" id="GO:0016491">
    <property type="term" value="F:oxidoreductase activity"/>
    <property type="evidence" value="ECO:0007669"/>
    <property type="project" value="InterPro"/>
</dbReference>
<dbReference type="InterPro" id="IPR020051">
    <property type="entry name" value="SagB-type_dehydrogenase"/>
</dbReference>